<dbReference type="Pfam" id="PF13878">
    <property type="entry name" value="zf-C2H2_3"/>
    <property type="match status" value="1"/>
</dbReference>
<dbReference type="InterPro" id="IPR028005">
    <property type="entry name" value="AcTrfase_ESCO_Znf_dom"/>
</dbReference>
<dbReference type="GO" id="GO:0000785">
    <property type="term" value="C:chromatin"/>
    <property type="evidence" value="ECO:0007669"/>
    <property type="project" value="TreeGrafter"/>
</dbReference>
<dbReference type="Proteomes" id="UP001370490">
    <property type="component" value="Unassembled WGS sequence"/>
</dbReference>
<feature type="compositionally biased region" description="Basic residues" evidence="1">
    <location>
        <begin position="8"/>
        <end position="21"/>
    </location>
</feature>
<comment type="caution">
    <text evidence="3">The sequence shown here is derived from an EMBL/GenBank/DDBJ whole genome shotgun (WGS) entry which is preliminary data.</text>
</comment>
<feature type="compositionally biased region" description="Polar residues" evidence="1">
    <location>
        <begin position="48"/>
        <end position="62"/>
    </location>
</feature>
<keyword evidence="3" id="KW-0862">Zinc</keyword>
<proteinExistence type="predicted"/>
<name>A0AAN8W2F5_9MAGN</name>
<feature type="domain" description="N-acetyltransferase ESCO zinc-finger" evidence="2">
    <location>
        <begin position="106"/>
        <end position="143"/>
    </location>
</feature>
<dbReference type="GO" id="GO:0007064">
    <property type="term" value="P:mitotic sister chromatid cohesion"/>
    <property type="evidence" value="ECO:0007669"/>
    <property type="project" value="TreeGrafter"/>
</dbReference>
<keyword evidence="3" id="KW-0863">Zinc-finger</keyword>
<evidence type="ECO:0000313" key="4">
    <source>
        <dbReference type="Proteomes" id="UP001370490"/>
    </source>
</evidence>
<gene>
    <name evidence="3" type="ORF">RJ641_025212</name>
</gene>
<dbReference type="PANTHER" id="PTHR45884:SF2">
    <property type="entry name" value="N-ACETYLTRANSFERASE ECO"/>
    <property type="match status" value="1"/>
</dbReference>
<feature type="region of interest" description="Disordered" evidence="1">
    <location>
        <begin position="1"/>
        <end position="62"/>
    </location>
</feature>
<keyword evidence="3" id="KW-0479">Metal-binding</keyword>
<keyword evidence="4" id="KW-1185">Reference proteome</keyword>
<evidence type="ECO:0000313" key="3">
    <source>
        <dbReference type="EMBL" id="KAK6944110.1"/>
    </source>
</evidence>
<evidence type="ECO:0000259" key="2">
    <source>
        <dbReference type="Pfam" id="PF13878"/>
    </source>
</evidence>
<organism evidence="3 4">
    <name type="scientific">Dillenia turbinata</name>
    <dbReference type="NCBI Taxonomy" id="194707"/>
    <lineage>
        <taxon>Eukaryota</taxon>
        <taxon>Viridiplantae</taxon>
        <taxon>Streptophyta</taxon>
        <taxon>Embryophyta</taxon>
        <taxon>Tracheophyta</taxon>
        <taxon>Spermatophyta</taxon>
        <taxon>Magnoliopsida</taxon>
        <taxon>eudicotyledons</taxon>
        <taxon>Gunneridae</taxon>
        <taxon>Pentapetalae</taxon>
        <taxon>Dilleniales</taxon>
        <taxon>Dilleniaceae</taxon>
        <taxon>Dillenia</taxon>
    </lineage>
</organism>
<dbReference type="AlphaFoldDB" id="A0AAN8W2F5"/>
<sequence length="352" mass="39140">DGGAQQCHLRRKKERNWRGKARSGTEECKRKSAPSSSHLRPNLKTHQMKQSPKAQKFSSPTNADLPNLFPPVKWSDAEGVVILVFKAEISASINNLGKKRSYAEQHLEFGQSDFLWRTCSTCGLKYSPGEDGDEKVHKSFHKNYTHGIQFKGWCNERVVYTDSTTGDRVILVLDDDSSVHRKKVQEVVKMMETDLEEGSIVNKFCKVYFSISSRRIAGCLVAESIKNVYRILSCSGDRKSESTAKEARSSASTLQFGGFRFQREVTKRCLSIGSADVLNGHLSGAIFCENDAVPACCGIRAIWVSQDQVLELSQLAFSQPTSLGKALASYYIGVTKAKLCRLKIPRSKALGT</sequence>
<dbReference type="GO" id="GO:0061733">
    <property type="term" value="F:protein-lysine-acetyltransferase activity"/>
    <property type="evidence" value="ECO:0007669"/>
    <property type="project" value="TreeGrafter"/>
</dbReference>
<feature type="non-terminal residue" evidence="3">
    <location>
        <position position="1"/>
    </location>
</feature>
<evidence type="ECO:0000256" key="1">
    <source>
        <dbReference type="SAM" id="MobiDB-lite"/>
    </source>
</evidence>
<accession>A0AAN8W2F5</accession>
<dbReference type="PANTHER" id="PTHR45884">
    <property type="entry name" value="N-ACETYLTRANSFERASE ECO"/>
    <property type="match status" value="1"/>
</dbReference>
<dbReference type="EMBL" id="JBAMMX010000003">
    <property type="protein sequence ID" value="KAK6944110.1"/>
    <property type="molecule type" value="Genomic_DNA"/>
</dbReference>
<dbReference type="GO" id="GO:0008270">
    <property type="term" value="F:zinc ion binding"/>
    <property type="evidence" value="ECO:0007669"/>
    <property type="project" value="UniProtKB-KW"/>
</dbReference>
<protein>
    <submittedName>
        <fullName evidence="3">N-acetyltransferase ESCO, zinc-finger</fullName>
    </submittedName>
</protein>
<reference evidence="3 4" key="1">
    <citation type="submission" date="2023-12" db="EMBL/GenBank/DDBJ databases">
        <title>A high-quality genome assembly for Dillenia turbinata (Dilleniales).</title>
        <authorList>
            <person name="Chanderbali A."/>
        </authorList>
    </citation>
    <scope>NUCLEOTIDE SEQUENCE [LARGE SCALE GENOMIC DNA]</scope>
    <source>
        <strain evidence="3">LSX21</strain>
        <tissue evidence="3">Leaf</tissue>
    </source>
</reference>
<dbReference type="GO" id="GO:0005634">
    <property type="term" value="C:nucleus"/>
    <property type="evidence" value="ECO:0007669"/>
    <property type="project" value="TreeGrafter"/>
</dbReference>